<name>A0A2P2Q4B8_RHIMU</name>
<sequence length="69" mass="7975">MLLSHFFFTCSVVSILLYTSISFNVLKVANLPRMIYRLYLHTYSVALLWTIDIEIVLNSTYLSLLSAKI</sequence>
<dbReference type="EMBL" id="GGEC01081328">
    <property type="protein sequence ID" value="MBX61812.1"/>
    <property type="molecule type" value="Transcribed_RNA"/>
</dbReference>
<dbReference type="AlphaFoldDB" id="A0A2P2Q4B8"/>
<evidence type="ECO:0000256" key="1">
    <source>
        <dbReference type="SAM" id="Phobius"/>
    </source>
</evidence>
<organism evidence="2">
    <name type="scientific">Rhizophora mucronata</name>
    <name type="common">Asiatic mangrove</name>
    <dbReference type="NCBI Taxonomy" id="61149"/>
    <lineage>
        <taxon>Eukaryota</taxon>
        <taxon>Viridiplantae</taxon>
        <taxon>Streptophyta</taxon>
        <taxon>Embryophyta</taxon>
        <taxon>Tracheophyta</taxon>
        <taxon>Spermatophyta</taxon>
        <taxon>Magnoliopsida</taxon>
        <taxon>eudicotyledons</taxon>
        <taxon>Gunneridae</taxon>
        <taxon>Pentapetalae</taxon>
        <taxon>rosids</taxon>
        <taxon>fabids</taxon>
        <taxon>Malpighiales</taxon>
        <taxon>Rhizophoraceae</taxon>
        <taxon>Rhizophora</taxon>
    </lineage>
</organism>
<protein>
    <submittedName>
        <fullName evidence="2">Uncharacterized protein</fullName>
    </submittedName>
</protein>
<proteinExistence type="predicted"/>
<keyword evidence="1" id="KW-0812">Transmembrane</keyword>
<reference evidence="2" key="1">
    <citation type="submission" date="2018-02" db="EMBL/GenBank/DDBJ databases">
        <title>Rhizophora mucronata_Transcriptome.</title>
        <authorList>
            <person name="Meera S.P."/>
            <person name="Sreeshan A."/>
            <person name="Augustine A."/>
        </authorList>
    </citation>
    <scope>NUCLEOTIDE SEQUENCE</scope>
    <source>
        <tissue evidence="2">Leaf</tissue>
    </source>
</reference>
<feature type="transmembrane region" description="Helical" evidence="1">
    <location>
        <begin position="38"/>
        <end position="57"/>
    </location>
</feature>
<keyword evidence="1" id="KW-0472">Membrane</keyword>
<feature type="transmembrane region" description="Helical" evidence="1">
    <location>
        <begin position="6"/>
        <end position="26"/>
    </location>
</feature>
<evidence type="ECO:0000313" key="2">
    <source>
        <dbReference type="EMBL" id="MBX61812.1"/>
    </source>
</evidence>
<keyword evidence="1" id="KW-1133">Transmembrane helix</keyword>
<accession>A0A2P2Q4B8</accession>